<evidence type="ECO:0000256" key="9">
    <source>
        <dbReference type="PIRNR" id="PIRNR016636"/>
    </source>
</evidence>
<keyword evidence="5 9" id="KW-0812">Transmembrane</keyword>
<comment type="subcellular location">
    <subcellularLocation>
        <location evidence="9">Cell inner membrane</location>
    </subcellularLocation>
    <subcellularLocation>
        <location evidence="1">Cell membrane</location>
        <topology evidence="1">Multi-pass membrane protein</topology>
    </subcellularLocation>
</comment>
<feature type="transmembrane region" description="Helical" evidence="10">
    <location>
        <begin position="191"/>
        <end position="215"/>
    </location>
</feature>
<comment type="caution">
    <text evidence="11">The sequence shown here is derived from an EMBL/GenBank/DDBJ whole genome shotgun (WGS) entry which is preliminary data.</text>
</comment>
<dbReference type="Pfam" id="PF03062">
    <property type="entry name" value="MBOAT"/>
    <property type="match status" value="1"/>
</dbReference>
<dbReference type="PANTHER" id="PTHR13285">
    <property type="entry name" value="ACYLTRANSFERASE"/>
    <property type="match status" value="1"/>
</dbReference>
<feature type="transmembrane region" description="Helical" evidence="10">
    <location>
        <begin position="404"/>
        <end position="423"/>
    </location>
</feature>
<keyword evidence="9" id="KW-0012">Acyltransferase</keyword>
<gene>
    <name evidence="11" type="ORF">C9I98_24795</name>
</gene>
<evidence type="ECO:0000256" key="10">
    <source>
        <dbReference type="SAM" id="Phobius"/>
    </source>
</evidence>
<keyword evidence="4 9" id="KW-1003">Cell membrane</keyword>
<evidence type="ECO:0000256" key="6">
    <source>
        <dbReference type="ARBA" id="ARBA00022841"/>
    </source>
</evidence>
<feature type="transmembrane region" description="Helical" evidence="10">
    <location>
        <begin position="444"/>
        <end position="462"/>
    </location>
</feature>
<comment type="pathway">
    <text evidence="2 9">Glycan biosynthesis; alginate biosynthesis.</text>
</comment>
<evidence type="ECO:0000256" key="7">
    <source>
        <dbReference type="ARBA" id="ARBA00022989"/>
    </source>
</evidence>
<dbReference type="InterPro" id="IPR024194">
    <property type="entry name" value="Ac/AlaTfrase_AlgI/DltB"/>
</dbReference>
<evidence type="ECO:0000256" key="1">
    <source>
        <dbReference type="ARBA" id="ARBA00004651"/>
    </source>
</evidence>
<feature type="transmembrane region" description="Helical" evidence="10">
    <location>
        <begin position="44"/>
        <end position="67"/>
    </location>
</feature>
<feature type="transmembrane region" description="Helical" evidence="10">
    <location>
        <begin position="227"/>
        <end position="245"/>
    </location>
</feature>
<dbReference type="AlphaFoldDB" id="A0A2T3NAG7"/>
<dbReference type="PANTHER" id="PTHR13285:SF18">
    <property type="entry name" value="PROTEIN-CYSTEINE N-PALMITOYLTRANSFERASE RASP"/>
    <property type="match status" value="1"/>
</dbReference>
<dbReference type="InterPro" id="IPR004299">
    <property type="entry name" value="MBOAT_fam"/>
</dbReference>
<keyword evidence="9" id="KW-0808">Transferase</keyword>
<dbReference type="UniPathway" id="UPA00286"/>
<dbReference type="InterPro" id="IPR028362">
    <property type="entry name" value="AlgI"/>
</dbReference>
<dbReference type="GO" id="GO:0016746">
    <property type="term" value="F:acyltransferase activity"/>
    <property type="evidence" value="ECO:0007669"/>
    <property type="project" value="UniProtKB-KW"/>
</dbReference>
<dbReference type="Proteomes" id="UP000241771">
    <property type="component" value="Unassembled WGS sequence"/>
</dbReference>
<keyword evidence="8 9" id="KW-0472">Membrane</keyword>
<dbReference type="RefSeq" id="WP_107272613.1">
    <property type="nucleotide sequence ID" value="NZ_PYMA01000026.1"/>
</dbReference>
<evidence type="ECO:0000313" key="12">
    <source>
        <dbReference type="Proteomes" id="UP000241771"/>
    </source>
</evidence>
<keyword evidence="9" id="KW-0997">Cell inner membrane</keyword>
<dbReference type="PIRSF" id="PIRSF016636">
    <property type="entry name" value="AlgI_DltB"/>
    <property type="match status" value="1"/>
</dbReference>
<feature type="transmembrane region" description="Helical" evidence="10">
    <location>
        <begin position="6"/>
        <end position="23"/>
    </location>
</feature>
<dbReference type="PIRSF" id="PIRSF500217">
    <property type="entry name" value="AlgI"/>
    <property type="match status" value="1"/>
</dbReference>
<feature type="transmembrane region" description="Helical" evidence="10">
    <location>
        <begin position="359"/>
        <end position="384"/>
    </location>
</feature>
<evidence type="ECO:0000256" key="4">
    <source>
        <dbReference type="ARBA" id="ARBA00022475"/>
    </source>
</evidence>
<keyword evidence="6 9" id="KW-0016">Alginate biosynthesis</keyword>
<proteinExistence type="inferred from homology"/>
<evidence type="ECO:0000256" key="5">
    <source>
        <dbReference type="ARBA" id="ARBA00022692"/>
    </source>
</evidence>
<evidence type="ECO:0000313" key="11">
    <source>
        <dbReference type="EMBL" id="PSW10744.1"/>
    </source>
</evidence>
<dbReference type="EC" id="2.3.1.-" evidence="9"/>
<name>A0A2T3NAG7_9GAMM</name>
<reference evidence="11 12" key="1">
    <citation type="submission" date="2018-01" db="EMBL/GenBank/DDBJ databases">
        <title>Whole genome sequencing of Histamine producing bacteria.</title>
        <authorList>
            <person name="Butler K."/>
        </authorList>
    </citation>
    <scope>NUCLEOTIDE SEQUENCE [LARGE SCALE GENOMIC DNA]</scope>
    <source>
        <strain evidence="11 12">DSM 100436</strain>
    </source>
</reference>
<organism evidence="11 12">
    <name type="scientific">Photobacterium sanctipauli</name>
    <dbReference type="NCBI Taxonomy" id="1342794"/>
    <lineage>
        <taxon>Bacteria</taxon>
        <taxon>Pseudomonadati</taxon>
        <taxon>Pseudomonadota</taxon>
        <taxon>Gammaproteobacteria</taxon>
        <taxon>Vibrionales</taxon>
        <taxon>Vibrionaceae</taxon>
        <taxon>Photobacterium</taxon>
    </lineage>
</organism>
<feature type="transmembrane region" description="Helical" evidence="10">
    <location>
        <begin position="121"/>
        <end position="139"/>
    </location>
</feature>
<dbReference type="GO" id="GO:0005886">
    <property type="term" value="C:plasma membrane"/>
    <property type="evidence" value="ECO:0007669"/>
    <property type="project" value="UniProtKB-SubCell"/>
</dbReference>
<evidence type="ECO:0000256" key="8">
    <source>
        <dbReference type="ARBA" id="ARBA00023136"/>
    </source>
</evidence>
<keyword evidence="12" id="KW-1185">Reference proteome</keyword>
<evidence type="ECO:0000256" key="2">
    <source>
        <dbReference type="ARBA" id="ARBA00005182"/>
    </source>
</evidence>
<comment type="similarity">
    <text evidence="3 9">Belongs to the membrane-bound acyltransferase family.</text>
</comment>
<sequence length="472" mass="54462">MPITSFSYFSLVLITFAFCSLIIKGNESKKTFLLIVSYYFYMTFDWRFSLLLLFLTLVNFYSGYVISKSSSQSLKRCSLYLSVVISLGVLFYFKYFNFFLDSFYVVLNHIGIKGQSHITEIILPLGISFITFQAITYPIDVYNNRLSKTASLKDFSLFMAFFPQLLSGPILRAHKFIPQLEEKTKESSQQIITGMTLVLCGLIKKVIIADTLALHIVDPAFDNPSELSSLFLILALFAYSFQVYMDLSGYTDIALGVAKMFGYKLPHNFNRPYMATSISNFWQRWHITMSSFFRDYLYEAVRKWHWSNIYFNLLIVFIAIGLWHGAGWNFVLYGTIHGTLVGLEHYRSKVREEKGLPPIIYRGFGLFIRVLQVFTIVTLTRLLFRSETIQSSIDYLELIITTSSTSFPMSNVAILAFTVCIICHFTPITWRDKLMRKFDGLPEYAYAASAVFIVYITAAFSNDIDSFIYFQF</sequence>
<evidence type="ECO:0000256" key="3">
    <source>
        <dbReference type="ARBA" id="ARBA00010323"/>
    </source>
</evidence>
<keyword evidence="7 10" id="KW-1133">Transmembrane helix</keyword>
<dbReference type="GO" id="GO:0042121">
    <property type="term" value="P:alginic acid biosynthetic process"/>
    <property type="evidence" value="ECO:0007669"/>
    <property type="project" value="UniProtKB-UniRule"/>
</dbReference>
<accession>A0A2T3NAG7</accession>
<feature type="transmembrane region" description="Helical" evidence="10">
    <location>
        <begin position="304"/>
        <end position="324"/>
    </location>
</feature>
<feature type="transmembrane region" description="Helical" evidence="10">
    <location>
        <begin position="79"/>
        <end position="100"/>
    </location>
</feature>
<dbReference type="InterPro" id="IPR051085">
    <property type="entry name" value="MB_O-acyltransferase"/>
</dbReference>
<dbReference type="EMBL" id="PYMA01000026">
    <property type="protein sequence ID" value="PSW10744.1"/>
    <property type="molecule type" value="Genomic_DNA"/>
</dbReference>
<protein>
    <recommendedName>
        <fullName evidence="9">Probable alginate O-acetylase</fullName>
        <ecNumber evidence="9">2.3.1.-</ecNumber>
    </recommendedName>
</protein>